<dbReference type="RefSeq" id="WP_249242547.1">
    <property type="nucleotide sequence ID" value="NZ_CP096649.1"/>
</dbReference>
<dbReference type="AlphaFoldDB" id="A0A9E7DJC2"/>
<dbReference type="KEGG" id="fms:M1R53_07220"/>
<dbReference type="Proteomes" id="UP000831151">
    <property type="component" value="Chromosome"/>
</dbReference>
<name>A0A9E7DJC2_9FIRM</name>
<proteinExistence type="predicted"/>
<keyword evidence="1" id="KW-1133">Transmembrane helix</keyword>
<feature type="transmembrane region" description="Helical" evidence="1">
    <location>
        <begin position="36"/>
        <end position="54"/>
    </location>
</feature>
<organism evidence="2 3">
    <name type="scientific">Fenollaria massiliensis</name>
    <dbReference type="NCBI Taxonomy" id="938288"/>
    <lineage>
        <taxon>Bacteria</taxon>
        <taxon>Bacillati</taxon>
        <taxon>Bacillota</taxon>
        <taxon>Clostridia</taxon>
        <taxon>Eubacteriales</taxon>
        <taxon>Fenollaria</taxon>
    </lineage>
</organism>
<accession>A0A9E7DJC2</accession>
<protein>
    <submittedName>
        <fullName evidence="2">Uncharacterized protein</fullName>
    </submittedName>
</protein>
<reference evidence="2" key="1">
    <citation type="submission" date="2022-04" db="EMBL/GenBank/DDBJ databases">
        <title>Complete genome sequences of Ezakiella coagulans and Fenollaria massiliensis.</title>
        <authorList>
            <person name="France M.T."/>
            <person name="Clifford J."/>
            <person name="Narina S."/>
            <person name="Rutt L."/>
            <person name="Ravel J."/>
        </authorList>
    </citation>
    <scope>NUCLEOTIDE SEQUENCE</scope>
    <source>
        <strain evidence="2">C0061C2</strain>
    </source>
</reference>
<sequence>MVKKRYLLLIASLVWLFAGIKVLNLGLEAYKTNFSALNVLLSIAVFIAFWFMVFNRLVNKHTARIKAYQEEKRYFWNFFDLKSFIIMAIMMTGGILIRKYQLLDMNFIAFFYTGIGSALSLAGAKFMLNYYQFKRTGN</sequence>
<evidence type="ECO:0000256" key="1">
    <source>
        <dbReference type="SAM" id="Phobius"/>
    </source>
</evidence>
<gene>
    <name evidence="2" type="ORF">M1R53_07220</name>
</gene>
<keyword evidence="1" id="KW-0812">Transmembrane</keyword>
<feature type="transmembrane region" description="Helical" evidence="1">
    <location>
        <begin position="74"/>
        <end position="97"/>
    </location>
</feature>
<dbReference type="EMBL" id="CP096649">
    <property type="protein sequence ID" value="UQK59025.1"/>
    <property type="molecule type" value="Genomic_DNA"/>
</dbReference>
<keyword evidence="3" id="KW-1185">Reference proteome</keyword>
<keyword evidence="1" id="KW-0472">Membrane</keyword>
<evidence type="ECO:0000313" key="2">
    <source>
        <dbReference type="EMBL" id="UQK59025.1"/>
    </source>
</evidence>
<evidence type="ECO:0000313" key="3">
    <source>
        <dbReference type="Proteomes" id="UP000831151"/>
    </source>
</evidence>
<feature type="transmembrane region" description="Helical" evidence="1">
    <location>
        <begin position="109"/>
        <end position="128"/>
    </location>
</feature>